<feature type="region of interest" description="Disordered" evidence="1">
    <location>
        <begin position="30"/>
        <end position="49"/>
    </location>
</feature>
<evidence type="ECO:0000313" key="3">
    <source>
        <dbReference type="Proteomes" id="UP000316921"/>
    </source>
</evidence>
<organism evidence="2 3">
    <name type="scientific">Engelhardtia mirabilis</name>
    <dbReference type="NCBI Taxonomy" id="2528011"/>
    <lineage>
        <taxon>Bacteria</taxon>
        <taxon>Pseudomonadati</taxon>
        <taxon>Planctomycetota</taxon>
        <taxon>Planctomycetia</taxon>
        <taxon>Planctomycetia incertae sedis</taxon>
        <taxon>Engelhardtia</taxon>
    </lineage>
</organism>
<proteinExistence type="predicted"/>
<dbReference type="KEGG" id="pbap:Pla133_15690"/>
<name>A0A518BHQ8_9BACT</name>
<dbReference type="EMBL" id="CP036287">
    <property type="protein sequence ID" value="QDU66495.1"/>
    <property type="molecule type" value="Genomic_DNA"/>
</dbReference>
<keyword evidence="3" id="KW-1185">Reference proteome</keyword>
<accession>A0A518BHQ8</accession>
<sequence length="73" mass="8122">MIPSTWFQEIRKRRLTAAIGASSSQPMAYASKAEVNREPGSPQGTATCLTPCSEQRMRGTWAMITVRYSQVSR</sequence>
<evidence type="ECO:0000313" key="2">
    <source>
        <dbReference type="EMBL" id="QDU66495.1"/>
    </source>
</evidence>
<reference evidence="2 3" key="1">
    <citation type="submission" date="2019-02" db="EMBL/GenBank/DDBJ databases">
        <title>Deep-cultivation of Planctomycetes and their phenomic and genomic characterization uncovers novel biology.</title>
        <authorList>
            <person name="Wiegand S."/>
            <person name="Jogler M."/>
            <person name="Boedeker C."/>
            <person name="Pinto D."/>
            <person name="Vollmers J."/>
            <person name="Rivas-Marin E."/>
            <person name="Kohn T."/>
            <person name="Peeters S.H."/>
            <person name="Heuer A."/>
            <person name="Rast P."/>
            <person name="Oberbeckmann S."/>
            <person name="Bunk B."/>
            <person name="Jeske O."/>
            <person name="Meyerdierks A."/>
            <person name="Storesund J.E."/>
            <person name="Kallscheuer N."/>
            <person name="Luecker S."/>
            <person name="Lage O.M."/>
            <person name="Pohl T."/>
            <person name="Merkel B.J."/>
            <person name="Hornburger P."/>
            <person name="Mueller R.-W."/>
            <person name="Bruemmer F."/>
            <person name="Labrenz M."/>
            <person name="Spormann A.M."/>
            <person name="Op den Camp H."/>
            <person name="Overmann J."/>
            <person name="Amann R."/>
            <person name="Jetten M.S.M."/>
            <person name="Mascher T."/>
            <person name="Medema M.H."/>
            <person name="Devos D.P."/>
            <person name="Kaster A.-K."/>
            <person name="Ovreas L."/>
            <person name="Rohde M."/>
            <person name="Galperin M.Y."/>
            <person name="Jogler C."/>
        </authorList>
    </citation>
    <scope>NUCLEOTIDE SEQUENCE [LARGE SCALE GENOMIC DNA]</scope>
    <source>
        <strain evidence="2 3">Pla133</strain>
    </source>
</reference>
<dbReference type="AlphaFoldDB" id="A0A518BHQ8"/>
<dbReference type="Proteomes" id="UP000316921">
    <property type="component" value="Chromosome"/>
</dbReference>
<protein>
    <submittedName>
        <fullName evidence="2">Uncharacterized protein</fullName>
    </submittedName>
</protein>
<evidence type="ECO:0000256" key="1">
    <source>
        <dbReference type="SAM" id="MobiDB-lite"/>
    </source>
</evidence>
<gene>
    <name evidence="2" type="ORF">Pla133_15690</name>
</gene>